<dbReference type="RefSeq" id="WP_343855492.1">
    <property type="nucleotide sequence ID" value="NZ_BAAAFD010000001.1"/>
</dbReference>
<dbReference type="Pfam" id="PF15428">
    <property type="entry name" value="Imm26"/>
    <property type="match status" value="1"/>
</dbReference>
<reference evidence="1 2" key="1">
    <citation type="journal article" date="2019" name="Int. J. Syst. Evol. Microbiol.">
        <title>The Global Catalogue of Microorganisms (GCM) 10K type strain sequencing project: providing services to taxonomists for standard genome sequencing and annotation.</title>
        <authorList>
            <consortium name="The Broad Institute Genomics Platform"/>
            <consortium name="The Broad Institute Genome Sequencing Center for Infectious Disease"/>
            <person name="Wu L."/>
            <person name="Ma J."/>
        </authorList>
    </citation>
    <scope>NUCLEOTIDE SEQUENCE [LARGE SCALE GENOMIC DNA]</scope>
    <source>
        <strain evidence="1 2">JCM 15896</strain>
    </source>
</reference>
<dbReference type="InterPro" id="IPR029278">
    <property type="entry name" value="Imm26"/>
</dbReference>
<organism evidence="1 2">
    <name type="scientific">Aliiglaciecola litoralis</name>
    <dbReference type="NCBI Taxonomy" id="582857"/>
    <lineage>
        <taxon>Bacteria</taxon>
        <taxon>Pseudomonadati</taxon>
        <taxon>Pseudomonadota</taxon>
        <taxon>Gammaproteobacteria</taxon>
        <taxon>Alteromonadales</taxon>
        <taxon>Alteromonadaceae</taxon>
        <taxon>Aliiglaciecola</taxon>
    </lineage>
</organism>
<comment type="caution">
    <text evidence="1">The sequence shown here is derived from an EMBL/GenBank/DDBJ whole genome shotgun (WGS) entry which is preliminary data.</text>
</comment>
<accession>A0ABN1LBI6</accession>
<keyword evidence="2" id="KW-1185">Reference proteome</keyword>
<sequence>MSNYNQSYILGAVEIQGPTASEKRCSIFMDLAELLNTEYTSDAVERLESEWNELGKKGKLDIDAESDYVSILASKSAIVDLSLLINEIAIKKHDLDKNDISEARKTIKGWKQPEPFAWEIGDIFSVQLKDGSFTYGQVLGKTNYNAPTCLLFSYKSEEVIQDIKTAIESKPISILHVHDDNLNDGSWKVIGNIKAILPSGSGPCGVRGAVGSIDWDGLETLANAWHGLKPWNKYYKEDYLDKFLLTGVTRPANVLLLNREELESLGVKRPEWN</sequence>
<gene>
    <name evidence="1" type="ORF">GCM10009114_00010</name>
</gene>
<dbReference type="Proteomes" id="UP001500359">
    <property type="component" value="Unassembled WGS sequence"/>
</dbReference>
<dbReference type="EMBL" id="BAAAFD010000001">
    <property type="protein sequence ID" value="GAA0851798.1"/>
    <property type="molecule type" value="Genomic_DNA"/>
</dbReference>
<protein>
    <submittedName>
        <fullName evidence="1">Uncharacterized protein</fullName>
    </submittedName>
</protein>
<name>A0ABN1LBI6_9ALTE</name>
<evidence type="ECO:0000313" key="1">
    <source>
        <dbReference type="EMBL" id="GAA0851798.1"/>
    </source>
</evidence>
<evidence type="ECO:0000313" key="2">
    <source>
        <dbReference type="Proteomes" id="UP001500359"/>
    </source>
</evidence>
<proteinExistence type="predicted"/>